<proteinExistence type="predicted"/>
<reference evidence="2" key="1">
    <citation type="submission" date="2013-08" db="EMBL/GenBank/DDBJ databases">
        <authorList>
            <person name="Mendez C."/>
            <person name="Richter M."/>
            <person name="Ferrer M."/>
            <person name="Sanchez J."/>
        </authorList>
    </citation>
    <scope>NUCLEOTIDE SEQUENCE</scope>
</reference>
<dbReference type="EMBL" id="AUZX01011814">
    <property type="protein sequence ID" value="EQD41837.1"/>
    <property type="molecule type" value="Genomic_DNA"/>
</dbReference>
<accession>T0ZCI9</accession>
<feature type="compositionally biased region" description="Polar residues" evidence="1">
    <location>
        <begin position="11"/>
        <end position="20"/>
    </location>
</feature>
<feature type="non-terminal residue" evidence="2">
    <location>
        <position position="295"/>
    </location>
</feature>
<evidence type="ECO:0000256" key="1">
    <source>
        <dbReference type="SAM" id="MobiDB-lite"/>
    </source>
</evidence>
<gene>
    <name evidence="2" type="ORF">B1A_16072</name>
</gene>
<dbReference type="AlphaFoldDB" id="T0ZCI9"/>
<name>T0ZCI9_9ZZZZ</name>
<organism evidence="2">
    <name type="scientific">mine drainage metagenome</name>
    <dbReference type="NCBI Taxonomy" id="410659"/>
    <lineage>
        <taxon>unclassified sequences</taxon>
        <taxon>metagenomes</taxon>
        <taxon>ecological metagenomes</taxon>
    </lineage>
</organism>
<comment type="caution">
    <text evidence="2">The sequence shown here is derived from an EMBL/GenBank/DDBJ whole genome shotgun (WGS) entry which is preliminary data.</text>
</comment>
<feature type="region of interest" description="Disordered" evidence="1">
    <location>
        <begin position="1"/>
        <end position="20"/>
    </location>
</feature>
<sequence>FDIPGDATGDGSRSPNSVDSLTRSWIGSWYRRWKNTEIVLPEDFKSFEPMGGHRIQAASDVTEAGESCWALIWSYPHPEDESLLWQARIVFAQSPTTSEFALTLQLDSREMRFRPPELNLRSPRLVGQVASSLDCKVGPDKVVERAVPLRTAGIDDFVEHRLLNAERRLPAVTVSRRSFDEEFVIDPDRLARRLVGLAVVYSLSERGASYRLTDLMPPKLSCYNGAVRIYWPGFSRTDPPTRHPLYHPDIISRILLQGYSLEDRLFERLARVSAFRYVDGPITTKVLQASKNRLR</sequence>
<reference evidence="2" key="2">
    <citation type="journal article" date="2014" name="ISME J.">
        <title>Microbial stratification in low pH oxic and suboxic macroscopic growths along an acid mine drainage.</title>
        <authorList>
            <person name="Mendez-Garcia C."/>
            <person name="Mesa V."/>
            <person name="Sprenger R.R."/>
            <person name="Richter M."/>
            <person name="Diez M.S."/>
            <person name="Solano J."/>
            <person name="Bargiela R."/>
            <person name="Golyshina O.V."/>
            <person name="Manteca A."/>
            <person name="Ramos J.L."/>
            <person name="Gallego J.R."/>
            <person name="Llorente I."/>
            <person name="Martins Dos Santos V.A."/>
            <person name="Jensen O.N."/>
            <person name="Pelaez A.I."/>
            <person name="Sanchez J."/>
            <person name="Ferrer M."/>
        </authorList>
    </citation>
    <scope>NUCLEOTIDE SEQUENCE</scope>
</reference>
<protein>
    <submittedName>
        <fullName evidence="2">Uncharacterized protein</fullName>
    </submittedName>
</protein>
<evidence type="ECO:0000313" key="2">
    <source>
        <dbReference type="EMBL" id="EQD41837.1"/>
    </source>
</evidence>
<feature type="non-terminal residue" evidence="2">
    <location>
        <position position="1"/>
    </location>
</feature>